<feature type="transmembrane region" description="Helical" evidence="1">
    <location>
        <begin position="6"/>
        <end position="26"/>
    </location>
</feature>
<keyword evidence="3" id="KW-1185">Reference proteome</keyword>
<feature type="transmembrane region" description="Helical" evidence="1">
    <location>
        <begin position="33"/>
        <end position="50"/>
    </location>
</feature>
<proteinExistence type="predicted"/>
<evidence type="ECO:0000313" key="3">
    <source>
        <dbReference type="Proteomes" id="UP000322499"/>
    </source>
</evidence>
<keyword evidence="1" id="KW-0812">Transmembrane</keyword>
<keyword evidence="1" id="KW-0472">Membrane</keyword>
<comment type="caution">
    <text evidence="2">The sequence shown here is derived from an EMBL/GenBank/DDBJ whole genome shotgun (WGS) entry which is preliminary data.</text>
</comment>
<reference evidence="2 3" key="1">
    <citation type="submission" date="2019-07" db="EMBL/GenBank/DDBJ databases">
        <title>Genomic Encyclopedia of Archaeal and Bacterial Type Strains, Phase II (KMG-II): from individual species to whole genera.</title>
        <authorList>
            <person name="Goeker M."/>
        </authorList>
    </citation>
    <scope>NUCLEOTIDE SEQUENCE [LARGE SCALE GENOMIC DNA]</scope>
    <source>
        <strain evidence="2 3">DSM 46842</strain>
    </source>
</reference>
<evidence type="ECO:0000313" key="2">
    <source>
        <dbReference type="EMBL" id="TYP88472.1"/>
    </source>
</evidence>
<dbReference type="InterPro" id="IPR021218">
    <property type="entry name" value="DUF2784"/>
</dbReference>
<gene>
    <name evidence="2" type="ORF">BD833_104176</name>
</gene>
<sequence>MLLANAVAVLHAAAVLFMLVGALLALRWRRLMLLHAPVALAILAVNLAGADCPLTTLELALRAEAGLPGYDGGFLGHYVVGPLALDVRAPGLQAGIYSVALGLNAVGYGALLHRAAAGGCRSGTLRTHRVDGQDGR</sequence>
<protein>
    <submittedName>
        <fullName evidence="2">Uncharacterized protein DUF2784</fullName>
    </submittedName>
</protein>
<keyword evidence="1" id="KW-1133">Transmembrane helix</keyword>
<dbReference type="Pfam" id="PF10861">
    <property type="entry name" value="DUF2784"/>
    <property type="match status" value="1"/>
</dbReference>
<dbReference type="RefSeq" id="WP_166532598.1">
    <property type="nucleotide sequence ID" value="NZ_VNHW01000004.1"/>
</dbReference>
<organism evidence="2 3">
    <name type="scientific">Blastococcus xanthinilyticus</name>
    <dbReference type="NCBI Taxonomy" id="1564164"/>
    <lineage>
        <taxon>Bacteria</taxon>
        <taxon>Bacillati</taxon>
        <taxon>Actinomycetota</taxon>
        <taxon>Actinomycetes</taxon>
        <taxon>Geodermatophilales</taxon>
        <taxon>Geodermatophilaceae</taxon>
        <taxon>Blastococcus</taxon>
    </lineage>
</organism>
<dbReference type="AlphaFoldDB" id="A0A5S5D124"/>
<accession>A0A5S5D124</accession>
<evidence type="ECO:0000256" key="1">
    <source>
        <dbReference type="SAM" id="Phobius"/>
    </source>
</evidence>
<dbReference type="EMBL" id="VNHW01000004">
    <property type="protein sequence ID" value="TYP88472.1"/>
    <property type="molecule type" value="Genomic_DNA"/>
</dbReference>
<dbReference type="Proteomes" id="UP000322499">
    <property type="component" value="Unassembled WGS sequence"/>
</dbReference>
<name>A0A5S5D124_9ACTN</name>